<evidence type="ECO:0000313" key="2">
    <source>
        <dbReference type="Proteomes" id="UP000828048"/>
    </source>
</evidence>
<accession>A0ACB7Z007</accession>
<evidence type="ECO:0000313" key="1">
    <source>
        <dbReference type="EMBL" id="KAH7858454.1"/>
    </source>
</evidence>
<reference evidence="1 2" key="1">
    <citation type="journal article" date="2021" name="Hortic Res">
        <title>High-quality reference genome and annotation aids understanding of berry development for evergreen blueberry (Vaccinium darrowii).</title>
        <authorList>
            <person name="Yu J."/>
            <person name="Hulse-Kemp A.M."/>
            <person name="Babiker E."/>
            <person name="Staton M."/>
        </authorList>
    </citation>
    <scope>NUCLEOTIDE SEQUENCE [LARGE SCALE GENOMIC DNA]</scope>
    <source>
        <strain evidence="2">cv. NJ 8807/NJ 8810</strain>
        <tissue evidence="1">Young leaf</tissue>
    </source>
</reference>
<dbReference type="EMBL" id="CM037153">
    <property type="protein sequence ID" value="KAH7858454.1"/>
    <property type="molecule type" value="Genomic_DNA"/>
</dbReference>
<organism evidence="1 2">
    <name type="scientific">Vaccinium darrowii</name>
    <dbReference type="NCBI Taxonomy" id="229202"/>
    <lineage>
        <taxon>Eukaryota</taxon>
        <taxon>Viridiplantae</taxon>
        <taxon>Streptophyta</taxon>
        <taxon>Embryophyta</taxon>
        <taxon>Tracheophyta</taxon>
        <taxon>Spermatophyta</taxon>
        <taxon>Magnoliopsida</taxon>
        <taxon>eudicotyledons</taxon>
        <taxon>Gunneridae</taxon>
        <taxon>Pentapetalae</taxon>
        <taxon>asterids</taxon>
        <taxon>Ericales</taxon>
        <taxon>Ericaceae</taxon>
        <taxon>Vaccinioideae</taxon>
        <taxon>Vaccinieae</taxon>
        <taxon>Vaccinium</taxon>
    </lineage>
</organism>
<keyword evidence="2" id="KW-1185">Reference proteome</keyword>
<comment type="caution">
    <text evidence="1">The sequence shown here is derived from an EMBL/GenBank/DDBJ whole genome shotgun (WGS) entry which is preliminary data.</text>
</comment>
<proteinExistence type="predicted"/>
<protein>
    <submittedName>
        <fullName evidence="1">Uncharacterized protein</fullName>
    </submittedName>
</protein>
<dbReference type="Proteomes" id="UP000828048">
    <property type="component" value="Chromosome 3"/>
</dbReference>
<name>A0ACB7Z007_9ERIC</name>
<gene>
    <name evidence="1" type="ORF">Vadar_024054</name>
</gene>
<sequence>MGGEERAILTDWVCDCFLKDGLDALVEEDLEALNDRRKLQRFLMVGIWCIQEDPSQRSMMRKVTQMLEGVVEVPVPPSPSQFSFLG</sequence>